<evidence type="ECO:0000313" key="2">
    <source>
        <dbReference type="EMBL" id="KAL0448740.1"/>
    </source>
</evidence>
<sequence length="138" mass="15644">MEDVQAARRKRKKTKEETPSKKPHINFRDKKPPFQRVNAAQRTGPYPKWEDDKANEAKVSSPEPFPKEGAKHASGSRAEVINPPRKRVIRMIAEGPVGGESYQAQKSQIREAHDISLKEVLDVEAMEDTPLIQFGRSE</sequence>
<name>A0AAW2X987_9LAMI</name>
<protein>
    <submittedName>
        <fullName evidence="2">Uncharacterized protein</fullName>
    </submittedName>
</protein>
<evidence type="ECO:0000256" key="1">
    <source>
        <dbReference type="SAM" id="MobiDB-lite"/>
    </source>
</evidence>
<accession>A0AAW2X987</accession>
<dbReference type="EMBL" id="JACGWN010000005">
    <property type="protein sequence ID" value="KAL0448740.1"/>
    <property type="molecule type" value="Genomic_DNA"/>
</dbReference>
<comment type="caution">
    <text evidence="2">The sequence shown here is derived from an EMBL/GenBank/DDBJ whole genome shotgun (WGS) entry which is preliminary data.</text>
</comment>
<dbReference type="AlphaFoldDB" id="A0AAW2X987"/>
<proteinExistence type="predicted"/>
<feature type="region of interest" description="Disordered" evidence="1">
    <location>
        <begin position="1"/>
        <end position="82"/>
    </location>
</feature>
<reference evidence="2" key="1">
    <citation type="submission" date="2020-06" db="EMBL/GenBank/DDBJ databases">
        <authorList>
            <person name="Li T."/>
            <person name="Hu X."/>
            <person name="Zhang T."/>
            <person name="Song X."/>
            <person name="Zhang H."/>
            <person name="Dai N."/>
            <person name="Sheng W."/>
            <person name="Hou X."/>
            <person name="Wei L."/>
        </authorList>
    </citation>
    <scope>NUCLEOTIDE SEQUENCE</scope>
    <source>
        <strain evidence="2">KEN1</strain>
        <tissue evidence="2">Leaf</tissue>
    </source>
</reference>
<organism evidence="2">
    <name type="scientific">Sesamum latifolium</name>
    <dbReference type="NCBI Taxonomy" id="2727402"/>
    <lineage>
        <taxon>Eukaryota</taxon>
        <taxon>Viridiplantae</taxon>
        <taxon>Streptophyta</taxon>
        <taxon>Embryophyta</taxon>
        <taxon>Tracheophyta</taxon>
        <taxon>Spermatophyta</taxon>
        <taxon>Magnoliopsida</taxon>
        <taxon>eudicotyledons</taxon>
        <taxon>Gunneridae</taxon>
        <taxon>Pentapetalae</taxon>
        <taxon>asterids</taxon>
        <taxon>lamiids</taxon>
        <taxon>Lamiales</taxon>
        <taxon>Pedaliaceae</taxon>
        <taxon>Sesamum</taxon>
    </lineage>
</organism>
<reference evidence="2" key="2">
    <citation type="journal article" date="2024" name="Plant">
        <title>Genomic evolution and insights into agronomic trait innovations of Sesamum species.</title>
        <authorList>
            <person name="Miao H."/>
            <person name="Wang L."/>
            <person name="Qu L."/>
            <person name="Liu H."/>
            <person name="Sun Y."/>
            <person name="Le M."/>
            <person name="Wang Q."/>
            <person name="Wei S."/>
            <person name="Zheng Y."/>
            <person name="Lin W."/>
            <person name="Duan Y."/>
            <person name="Cao H."/>
            <person name="Xiong S."/>
            <person name="Wang X."/>
            <person name="Wei L."/>
            <person name="Li C."/>
            <person name="Ma Q."/>
            <person name="Ju M."/>
            <person name="Zhao R."/>
            <person name="Li G."/>
            <person name="Mu C."/>
            <person name="Tian Q."/>
            <person name="Mei H."/>
            <person name="Zhang T."/>
            <person name="Gao T."/>
            <person name="Zhang H."/>
        </authorList>
    </citation>
    <scope>NUCLEOTIDE SEQUENCE</scope>
    <source>
        <strain evidence="2">KEN1</strain>
    </source>
</reference>
<feature type="compositionally biased region" description="Basic and acidic residues" evidence="1">
    <location>
        <begin position="14"/>
        <end position="32"/>
    </location>
</feature>
<gene>
    <name evidence="2" type="ORF">Slati_1430400</name>
</gene>